<dbReference type="SUPFAM" id="SSF56112">
    <property type="entry name" value="Protein kinase-like (PK-like)"/>
    <property type="match status" value="1"/>
</dbReference>
<name>A0A7J7G978_CAMSI</name>
<dbReference type="Proteomes" id="UP000593564">
    <property type="component" value="Unassembled WGS sequence"/>
</dbReference>
<accession>A0A7J7G978</accession>
<dbReference type="AlphaFoldDB" id="A0A7J7G978"/>
<dbReference type="Gene3D" id="1.10.510.10">
    <property type="entry name" value="Transferase(Phosphotransferase) domain 1"/>
    <property type="match status" value="1"/>
</dbReference>
<evidence type="ECO:0000259" key="3">
    <source>
        <dbReference type="PROSITE" id="PS50011"/>
    </source>
</evidence>
<dbReference type="Pfam" id="PF00069">
    <property type="entry name" value="Pkinase"/>
    <property type="match status" value="1"/>
</dbReference>
<gene>
    <name evidence="4" type="ORF">HYC85_024826</name>
</gene>
<dbReference type="GO" id="GO:0005886">
    <property type="term" value="C:plasma membrane"/>
    <property type="evidence" value="ECO:0007669"/>
    <property type="project" value="TreeGrafter"/>
</dbReference>
<dbReference type="EMBL" id="JACBKZ010000012">
    <property type="protein sequence ID" value="KAF5937320.1"/>
    <property type="molecule type" value="Genomic_DNA"/>
</dbReference>
<evidence type="ECO:0000313" key="5">
    <source>
        <dbReference type="Proteomes" id="UP000593564"/>
    </source>
</evidence>
<dbReference type="InterPro" id="IPR011009">
    <property type="entry name" value="Kinase-like_dom_sf"/>
</dbReference>
<dbReference type="GO" id="GO:0004672">
    <property type="term" value="F:protein kinase activity"/>
    <property type="evidence" value="ECO:0007669"/>
    <property type="project" value="InterPro"/>
</dbReference>
<reference evidence="5" key="1">
    <citation type="journal article" date="2020" name="Nat. Commun.">
        <title>Genome assembly of wild tea tree DASZ reveals pedigree and selection history of tea varieties.</title>
        <authorList>
            <person name="Zhang W."/>
            <person name="Zhang Y."/>
            <person name="Qiu H."/>
            <person name="Guo Y."/>
            <person name="Wan H."/>
            <person name="Zhang X."/>
            <person name="Scossa F."/>
            <person name="Alseekh S."/>
            <person name="Zhang Q."/>
            <person name="Wang P."/>
            <person name="Xu L."/>
            <person name="Schmidt M.H."/>
            <person name="Jia X."/>
            <person name="Li D."/>
            <person name="Zhu A."/>
            <person name="Guo F."/>
            <person name="Chen W."/>
            <person name="Ni D."/>
            <person name="Usadel B."/>
            <person name="Fernie A.R."/>
            <person name="Wen W."/>
        </authorList>
    </citation>
    <scope>NUCLEOTIDE SEQUENCE [LARGE SCALE GENOMIC DNA]</scope>
    <source>
        <strain evidence="5">cv. G240</strain>
    </source>
</reference>
<dbReference type="InterPro" id="IPR008266">
    <property type="entry name" value="Tyr_kinase_AS"/>
</dbReference>
<sequence>MVKKITGGFTRMTCFEEDENFKTYCGFTGELECVLKAEKKAALSMHHKNILELSSYYKGKNDSKGKQQTKITFQEKIKMAIGISEGVRYMHEECPRGPVVHGDLRPCNIFLNFDLEPQITDFGNATWLHLKQRLPISSNRFWHTDPSDHESLALLKFDIIHFGILLLRLFCSRSAPWDDKIFVDCARPLLLQRAFHKLLDKDMEDVDIYEIFRIISVLKGETSCAMQLSPSLEGSPNMDFSGSSICRLVRNLTSELSLSK</sequence>
<dbReference type="PROSITE" id="PS50011">
    <property type="entry name" value="PROTEIN_KINASE_DOM"/>
    <property type="match status" value="1"/>
</dbReference>
<keyword evidence="2" id="KW-0067">ATP-binding</keyword>
<comment type="caution">
    <text evidence="4">The sequence shown here is derived from an EMBL/GenBank/DDBJ whole genome shotgun (WGS) entry which is preliminary data.</text>
</comment>
<organism evidence="4 5">
    <name type="scientific">Camellia sinensis</name>
    <name type="common">Tea plant</name>
    <name type="synonym">Thea sinensis</name>
    <dbReference type="NCBI Taxonomy" id="4442"/>
    <lineage>
        <taxon>Eukaryota</taxon>
        <taxon>Viridiplantae</taxon>
        <taxon>Streptophyta</taxon>
        <taxon>Embryophyta</taxon>
        <taxon>Tracheophyta</taxon>
        <taxon>Spermatophyta</taxon>
        <taxon>Magnoliopsida</taxon>
        <taxon>eudicotyledons</taxon>
        <taxon>Gunneridae</taxon>
        <taxon>Pentapetalae</taxon>
        <taxon>asterids</taxon>
        <taxon>Ericales</taxon>
        <taxon>Theaceae</taxon>
        <taxon>Camellia</taxon>
    </lineage>
</organism>
<dbReference type="PANTHER" id="PTHR27001:SF801">
    <property type="entry name" value="INACTIVE PROTEIN KINASE SELMODRAFT_444075-LIKE"/>
    <property type="match status" value="1"/>
</dbReference>
<dbReference type="PROSITE" id="PS00109">
    <property type="entry name" value="PROTEIN_KINASE_TYR"/>
    <property type="match status" value="1"/>
</dbReference>
<dbReference type="GO" id="GO:0005524">
    <property type="term" value="F:ATP binding"/>
    <property type="evidence" value="ECO:0007669"/>
    <property type="project" value="UniProtKB-KW"/>
</dbReference>
<keyword evidence="1" id="KW-0547">Nucleotide-binding</keyword>
<evidence type="ECO:0000313" key="4">
    <source>
        <dbReference type="EMBL" id="KAF5937320.1"/>
    </source>
</evidence>
<dbReference type="PANTHER" id="PTHR27001">
    <property type="entry name" value="OS01G0253100 PROTEIN"/>
    <property type="match status" value="1"/>
</dbReference>
<evidence type="ECO:0000256" key="2">
    <source>
        <dbReference type="ARBA" id="ARBA00022840"/>
    </source>
</evidence>
<evidence type="ECO:0000256" key="1">
    <source>
        <dbReference type="ARBA" id="ARBA00022741"/>
    </source>
</evidence>
<keyword evidence="5" id="KW-1185">Reference proteome</keyword>
<dbReference type="InterPro" id="IPR000719">
    <property type="entry name" value="Prot_kinase_dom"/>
</dbReference>
<feature type="domain" description="Protein kinase" evidence="3">
    <location>
        <begin position="1"/>
        <end position="260"/>
    </location>
</feature>
<protein>
    <recommendedName>
        <fullName evidence="3">Protein kinase domain-containing protein</fullName>
    </recommendedName>
</protein>
<proteinExistence type="predicted"/>
<reference evidence="4 5" key="2">
    <citation type="submission" date="2020-07" db="EMBL/GenBank/DDBJ databases">
        <title>Genome assembly of wild tea tree DASZ reveals pedigree and selection history of tea varieties.</title>
        <authorList>
            <person name="Zhang W."/>
        </authorList>
    </citation>
    <scope>NUCLEOTIDE SEQUENCE [LARGE SCALE GENOMIC DNA]</scope>
    <source>
        <strain evidence="5">cv. G240</strain>
        <tissue evidence="4">Leaf</tissue>
    </source>
</reference>